<feature type="region of interest" description="Disordered" evidence="1">
    <location>
        <begin position="1"/>
        <end position="40"/>
    </location>
</feature>
<evidence type="ECO:0000256" key="1">
    <source>
        <dbReference type="SAM" id="MobiDB-lite"/>
    </source>
</evidence>
<gene>
    <name evidence="2" type="ORF">CEPIT_LOCUS1002</name>
</gene>
<organism evidence="2 3">
    <name type="scientific">Cuscuta epithymum</name>
    <dbReference type="NCBI Taxonomy" id="186058"/>
    <lineage>
        <taxon>Eukaryota</taxon>
        <taxon>Viridiplantae</taxon>
        <taxon>Streptophyta</taxon>
        <taxon>Embryophyta</taxon>
        <taxon>Tracheophyta</taxon>
        <taxon>Spermatophyta</taxon>
        <taxon>Magnoliopsida</taxon>
        <taxon>eudicotyledons</taxon>
        <taxon>Gunneridae</taxon>
        <taxon>Pentapetalae</taxon>
        <taxon>asterids</taxon>
        <taxon>lamiids</taxon>
        <taxon>Solanales</taxon>
        <taxon>Convolvulaceae</taxon>
        <taxon>Cuscuteae</taxon>
        <taxon>Cuscuta</taxon>
        <taxon>Cuscuta subgen. Cuscuta</taxon>
    </lineage>
</organism>
<name>A0AAV0C1X8_9ASTE</name>
<keyword evidence="3" id="KW-1185">Reference proteome</keyword>
<evidence type="ECO:0000313" key="2">
    <source>
        <dbReference type="EMBL" id="CAH9056727.1"/>
    </source>
</evidence>
<proteinExistence type="predicted"/>
<protein>
    <submittedName>
        <fullName evidence="2">Uncharacterized protein</fullName>
    </submittedName>
</protein>
<dbReference type="AlphaFoldDB" id="A0AAV0C1X8"/>
<accession>A0AAV0C1X8</accession>
<reference evidence="2" key="1">
    <citation type="submission" date="2022-07" db="EMBL/GenBank/DDBJ databases">
        <authorList>
            <person name="Macas J."/>
            <person name="Novak P."/>
            <person name="Neumann P."/>
        </authorList>
    </citation>
    <scope>NUCLEOTIDE SEQUENCE</scope>
</reference>
<feature type="compositionally biased region" description="Basic and acidic residues" evidence="1">
    <location>
        <begin position="25"/>
        <end position="40"/>
    </location>
</feature>
<comment type="caution">
    <text evidence="2">The sequence shown here is derived from an EMBL/GenBank/DDBJ whole genome shotgun (WGS) entry which is preliminary data.</text>
</comment>
<evidence type="ECO:0000313" key="3">
    <source>
        <dbReference type="Proteomes" id="UP001152523"/>
    </source>
</evidence>
<sequence>MKSKHSIFFALSHRNNSNKGRKRGKEREGANENREKRKEPILKTTLRVSFSPHNEPLLADGLISPQTEVSEASGGNDLEVAPIQKILYDCELLDRVADTEWDSTSSRLIFRRSAGLKN</sequence>
<dbReference type="Proteomes" id="UP001152523">
    <property type="component" value="Unassembled WGS sequence"/>
</dbReference>
<dbReference type="EMBL" id="CAMAPF010000006">
    <property type="protein sequence ID" value="CAH9056727.1"/>
    <property type="molecule type" value="Genomic_DNA"/>
</dbReference>